<evidence type="ECO:0000313" key="13">
    <source>
        <dbReference type="Proteomes" id="UP000183206"/>
    </source>
</evidence>
<evidence type="ECO:0000256" key="9">
    <source>
        <dbReference type="ARBA" id="ARBA00022842"/>
    </source>
</evidence>
<comment type="catalytic activity">
    <reaction evidence="1 10">
        <text>Endonucleolytic cleavage to 5'-phosphomonoester.</text>
        <dbReference type="EC" id="3.1.26.4"/>
    </reaction>
</comment>
<feature type="domain" description="RNase H type-1" evidence="11">
    <location>
        <begin position="1"/>
        <end position="140"/>
    </location>
</feature>
<dbReference type="InterPro" id="IPR002156">
    <property type="entry name" value="RNaseH_domain"/>
</dbReference>
<comment type="similarity">
    <text evidence="2 10">Belongs to the RNase H family.</text>
</comment>
<evidence type="ECO:0000313" key="12">
    <source>
        <dbReference type="EMBL" id="OIO31664.1"/>
    </source>
</evidence>
<name>A0A1J4V6L7_9BACT</name>
<comment type="cofactor">
    <cofactor evidence="10">
        <name>Mg(2+)</name>
        <dbReference type="ChEBI" id="CHEBI:18420"/>
    </cofactor>
    <text evidence="10">Binds 1 Mg(2+) ion per subunit. May bind a second metal ion at a regulatory site, or after substrate binding.</text>
</comment>
<dbReference type="EMBL" id="MNVO01000059">
    <property type="protein sequence ID" value="OIO31664.1"/>
    <property type="molecule type" value="Genomic_DNA"/>
</dbReference>
<dbReference type="InterPro" id="IPR050092">
    <property type="entry name" value="RNase_H"/>
</dbReference>
<dbReference type="GO" id="GO:0004523">
    <property type="term" value="F:RNA-DNA hybrid ribonuclease activity"/>
    <property type="evidence" value="ECO:0007669"/>
    <property type="project" value="UniProtKB-UniRule"/>
</dbReference>
<dbReference type="AlphaFoldDB" id="A0A1J4V6L7"/>
<evidence type="ECO:0000256" key="3">
    <source>
        <dbReference type="ARBA" id="ARBA00011245"/>
    </source>
</evidence>
<feature type="binding site" evidence="10">
    <location>
        <position position="68"/>
    </location>
    <ligand>
        <name>Mg(2+)</name>
        <dbReference type="ChEBI" id="CHEBI:18420"/>
        <label>1</label>
    </ligand>
</feature>
<feature type="binding site" evidence="10">
    <location>
        <position position="132"/>
    </location>
    <ligand>
        <name>Mg(2+)</name>
        <dbReference type="ChEBI" id="CHEBI:18420"/>
        <label>2</label>
    </ligand>
</feature>
<evidence type="ECO:0000256" key="1">
    <source>
        <dbReference type="ARBA" id="ARBA00000077"/>
    </source>
</evidence>
<dbReference type="InterPro" id="IPR036397">
    <property type="entry name" value="RNaseH_sf"/>
</dbReference>
<dbReference type="Gene3D" id="3.30.420.10">
    <property type="entry name" value="Ribonuclease H-like superfamily/Ribonuclease H"/>
    <property type="match status" value="1"/>
</dbReference>
<feature type="binding site" evidence="10">
    <location>
        <position position="7"/>
    </location>
    <ligand>
        <name>Mg(2+)</name>
        <dbReference type="ChEBI" id="CHEBI:18420"/>
        <label>2</label>
    </ligand>
</feature>
<evidence type="ECO:0000256" key="6">
    <source>
        <dbReference type="ARBA" id="ARBA00022723"/>
    </source>
</evidence>
<evidence type="ECO:0000256" key="2">
    <source>
        <dbReference type="ARBA" id="ARBA00005300"/>
    </source>
</evidence>
<dbReference type="InterPro" id="IPR012337">
    <property type="entry name" value="RNaseH-like_sf"/>
</dbReference>
<evidence type="ECO:0000256" key="10">
    <source>
        <dbReference type="HAMAP-Rule" id="MF_00042"/>
    </source>
</evidence>
<comment type="caution">
    <text evidence="12">The sequence shown here is derived from an EMBL/GenBank/DDBJ whole genome shotgun (WGS) entry which is preliminary data.</text>
</comment>
<dbReference type="EC" id="3.1.26.4" evidence="4 10"/>
<dbReference type="SUPFAM" id="SSF53098">
    <property type="entry name" value="Ribonuclease H-like"/>
    <property type="match status" value="1"/>
</dbReference>
<dbReference type="Pfam" id="PF00075">
    <property type="entry name" value="RNase_H"/>
    <property type="match status" value="1"/>
</dbReference>
<sequence length="231" mass="25668">MITVYTDGSSLGNPGPGGWGALIAYSDRVVELGGSEKNTTNNRMELTAAIKALVLAGNMDVRVIIHTDSAYVINGITKWVHKWHLNDWMTATKNPVLNKDLWEKLFALASTRDVIWEHVAGHAGVPGNERVDHIATSFAMEGTFPLYNGPRKKYEADVCPLHGVVSKTSTRPARKHSFTKAYSYLSLIDGKLKRHTTWADCEKRVKGKQGVKYRKATSVVDEQAIMKMWGL</sequence>
<dbReference type="PANTHER" id="PTHR10642">
    <property type="entry name" value="RIBONUCLEASE H1"/>
    <property type="match status" value="1"/>
</dbReference>
<keyword evidence="5 10" id="KW-0540">Nuclease</keyword>
<keyword evidence="10" id="KW-0963">Cytoplasm</keyword>
<dbReference type="GO" id="GO:0005737">
    <property type="term" value="C:cytoplasm"/>
    <property type="evidence" value="ECO:0007669"/>
    <property type="project" value="UniProtKB-SubCell"/>
</dbReference>
<comment type="subunit">
    <text evidence="3 10">Monomer.</text>
</comment>
<feature type="binding site" evidence="10">
    <location>
        <position position="45"/>
    </location>
    <ligand>
        <name>Mg(2+)</name>
        <dbReference type="ChEBI" id="CHEBI:18420"/>
        <label>1</label>
    </ligand>
</feature>
<protein>
    <recommendedName>
        <fullName evidence="4 10">Ribonuclease H</fullName>
        <shortName evidence="10">RNase H</shortName>
        <ecNumber evidence="4 10">3.1.26.4</ecNumber>
    </recommendedName>
</protein>
<proteinExistence type="inferred from homology"/>
<comment type="function">
    <text evidence="10">Endonuclease that specifically degrades the RNA of RNA-DNA hybrids.</text>
</comment>
<evidence type="ECO:0000259" key="11">
    <source>
        <dbReference type="PROSITE" id="PS50879"/>
    </source>
</evidence>
<keyword evidence="9 10" id="KW-0460">Magnesium</keyword>
<dbReference type="NCBIfam" id="NF001236">
    <property type="entry name" value="PRK00203.1"/>
    <property type="match status" value="1"/>
</dbReference>
<dbReference type="GO" id="GO:0000287">
    <property type="term" value="F:magnesium ion binding"/>
    <property type="evidence" value="ECO:0007669"/>
    <property type="project" value="UniProtKB-UniRule"/>
</dbReference>
<dbReference type="STRING" id="1805282.AUJ44_04205"/>
<evidence type="ECO:0000256" key="4">
    <source>
        <dbReference type="ARBA" id="ARBA00012180"/>
    </source>
</evidence>
<dbReference type="CDD" id="cd09278">
    <property type="entry name" value="RNase_HI_prokaryote_like"/>
    <property type="match status" value="1"/>
</dbReference>
<gene>
    <name evidence="10" type="primary">rnhA</name>
    <name evidence="12" type="ORF">AUJ44_04205</name>
</gene>
<dbReference type="PROSITE" id="PS50879">
    <property type="entry name" value="RNASE_H_1"/>
    <property type="match status" value="1"/>
</dbReference>
<dbReference type="Proteomes" id="UP000183206">
    <property type="component" value="Unassembled WGS sequence"/>
</dbReference>
<comment type="subcellular location">
    <subcellularLocation>
        <location evidence="10">Cytoplasm</location>
    </subcellularLocation>
</comment>
<dbReference type="PANTHER" id="PTHR10642:SF26">
    <property type="entry name" value="RIBONUCLEASE H1"/>
    <property type="match status" value="1"/>
</dbReference>
<dbReference type="GO" id="GO:0043137">
    <property type="term" value="P:DNA replication, removal of RNA primer"/>
    <property type="evidence" value="ECO:0007669"/>
    <property type="project" value="TreeGrafter"/>
</dbReference>
<dbReference type="GO" id="GO:0003676">
    <property type="term" value="F:nucleic acid binding"/>
    <property type="evidence" value="ECO:0007669"/>
    <property type="project" value="InterPro"/>
</dbReference>
<organism evidence="12 13">
    <name type="scientific">Candidatus Nomurabacteria bacterium CG1_02_47_685</name>
    <dbReference type="NCBI Taxonomy" id="1805282"/>
    <lineage>
        <taxon>Bacteria</taxon>
        <taxon>Candidatus Nomuraibacteriota</taxon>
    </lineage>
</organism>
<accession>A0A1J4V6L7</accession>
<evidence type="ECO:0000256" key="8">
    <source>
        <dbReference type="ARBA" id="ARBA00022801"/>
    </source>
</evidence>
<reference evidence="12 13" key="1">
    <citation type="journal article" date="2016" name="Environ. Microbiol.">
        <title>Genomic resolution of a cold subsurface aquifer community provides metabolic insights for novel microbes adapted to high CO concentrations.</title>
        <authorList>
            <person name="Probst A.J."/>
            <person name="Castelle C.J."/>
            <person name="Singh A."/>
            <person name="Brown C.T."/>
            <person name="Anantharaman K."/>
            <person name="Sharon I."/>
            <person name="Hug L.A."/>
            <person name="Burstein D."/>
            <person name="Emerson J.B."/>
            <person name="Thomas B.C."/>
            <person name="Banfield J.F."/>
        </authorList>
    </citation>
    <scope>NUCLEOTIDE SEQUENCE [LARGE SCALE GENOMIC DNA]</scope>
    <source>
        <strain evidence="12">CG1_02_47_685</strain>
    </source>
</reference>
<evidence type="ECO:0000256" key="7">
    <source>
        <dbReference type="ARBA" id="ARBA00022759"/>
    </source>
</evidence>
<evidence type="ECO:0000256" key="5">
    <source>
        <dbReference type="ARBA" id="ARBA00022722"/>
    </source>
</evidence>
<feature type="binding site" evidence="10">
    <location>
        <position position="7"/>
    </location>
    <ligand>
        <name>Mg(2+)</name>
        <dbReference type="ChEBI" id="CHEBI:18420"/>
        <label>1</label>
    </ligand>
</feature>
<keyword evidence="6 10" id="KW-0479">Metal-binding</keyword>
<keyword evidence="8 10" id="KW-0378">Hydrolase</keyword>
<dbReference type="InterPro" id="IPR022892">
    <property type="entry name" value="RNaseHI"/>
</dbReference>
<dbReference type="HAMAP" id="MF_00042">
    <property type="entry name" value="RNase_H"/>
    <property type="match status" value="1"/>
</dbReference>
<keyword evidence="7 10" id="KW-0255">Endonuclease</keyword>